<accession>A0A6P2C4T1</accession>
<comment type="caution">
    <text evidence="2">The sequence shown here is derived from an EMBL/GenBank/DDBJ whole genome shotgun (WGS) entry which is preliminary data.</text>
</comment>
<evidence type="ECO:0000256" key="1">
    <source>
        <dbReference type="SAM" id="SignalP"/>
    </source>
</evidence>
<keyword evidence="3" id="KW-1185">Reference proteome</keyword>
<gene>
    <name evidence="2" type="ORF">EAS64_01685</name>
</gene>
<feature type="signal peptide" evidence="1">
    <location>
        <begin position="1"/>
        <end position="31"/>
    </location>
</feature>
<sequence>MGISYRLLGGGVAALAASALAIGSLTGSASAAGGSTALATLDAATSPAAAGAAGYQFVEIGSHQDRTFNQLLGINNRGQIAGYFGAGVPGHPNKGYEISAPYAQNDFQHENFPGSVQTQITGLNDTGIEVGFFSTQNKNGNPDSNFGFWRQNGKYHEVNFPAKNNSTPPQDQLLGINDTGTAVGFYNDNAGNSHGFAYNIATKKFKVITVPGATSVTAAAINDKGTVAGFYVNAKGNTVSFTKTHTGKVTTIAVAGATATSALGLNDNGWVVGFYTTGSGNSAATHGFVFLPNGKFITKFDDPNGLGNTTLNGINNENDIVGFYGDAAGNTDGLVAFPPF</sequence>
<dbReference type="OrthoDB" id="3985792at2"/>
<keyword evidence="1" id="KW-0732">Signal</keyword>
<evidence type="ECO:0008006" key="4">
    <source>
        <dbReference type="Google" id="ProtNLM"/>
    </source>
</evidence>
<dbReference type="RefSeq" id="WP_145850934.1">
    <property type="nucleotide sequence ID" value="NZ_RPFW01000001.1"/>
</dbReference>
<evidence type="ECO:0000313" key="2">
    <source>
        <dbReference type="EMBL" id="TVZ06180.1"/>
    </source>
</evidence>
<feature type="chain" id="PRO_5026950865" description="HAF repeat-containing protein" evidence="1">
    <location>
        <begin position="32"/>
        <end position="340"/>
    </location>
</feature>
<dbReference type="EMBL" id="RPFW01000001">
    <property type="protein sequence ID" value="TVZ06180.1"/>
    <property type="molecule type" value="Genomic_DNA"/>
</dbReference>
<proteinExistence type="predicted"/>
<name>A0A6P2C4T1_9ACTN</name>
<dbReference type="AlphaFoldDB" id="A0A6P2C4T1"/>
<evidence type="ECO:0000313" key="3">
    <source>
        <dbReference type="Proteomes" id="UP000460272"/>
    </source>
</evidence>
<reference evidence="2 3" key="1">
    <citation type="submission" date="2018-11" db="EMBL/GenBank/DDBJ databases">
        <title>Trebonia kvetii gen.nov., sp.nov., a novel acidophilic actinobacterium, and proposal of the new actinobacterial family Treboniaceae fam. nov.</title>
        <authorList>
            <person name="Rapoport D."/>
            <person name="Sagova-Mareckova M."/>
            <person name="Sedlacek I."/>
            <person name="Provaznik J."/>
            <person name="Kralova S."/>
            <person name="Pavlinic D."/>
            <person name="Benes V."/>
            <person name="Kopecky J."/>
        </authorList>
    </citation>
    <scope>NUCLEOTIDE SEQUENCE [LARGE SCALE GENOMIC DNA]</scope>
    <source>
        <strain evidence="2 3">15Tr583</strain>
    </source>
</reference>
<organism evidence="2 3">
    <name type="scientific">Trebonia kvetii</name>
    <dbReference type="NCBI Taxonomy" id="2480626"/>
    <lineage>
        <taxon>Bacteria</taxon>
        <taxon>Bacillati</taxon>
        <taxon>Actinomycetota</taxon>
        <taxon>Actinomycetes</taxon>
        <taxon>Streptosporangiales</taxon>
        <taxon>Treboniaceae</taxon>
        <taxon>Trebonia</taxon>
    </lineage>
</organism>
<protein>
    <recommendedName>
        <fullName evidence="4">HAF repeat-containing protein</fullName>
    </recommendedName>
</protein>
<dbReference type="Proteomes" id="UP000460272">
    <property type="component" value="Unassembled WGS sequence"/>
</dbReference>